<dbReference type="Proteomes" id="UP000068164">
    <property type="component" value="Unassembled WGS sequence"/>
</dbReference>
<dbReference type="PRINTS" id="PR00598">
    <property type="entry name" value="HTHMARR"/>
</dbReference>
<evidence type="ECO:0000313" key="3">
    <source>
        <dbReference type="Proteomes" id="UP000068164"/>
    </source>
</evidence>
<dbReference type="PANTHER" id="PTHR33164:SF43">
    <property type="entry name" value="HTH-TYPE TRANSCRIPTIONAL REPRESSOR YETL"/>
    <property type="match status" value="1"/>
</dbReference>
<dbReference type="EMBL" id="LNCD01000042">
    <property type="protein sequence ID" value="KWV56255.1"/>
    <property type="molecule type" value="Genomic_DNA"/>
</dbReference>
<comment type="caution">
    <text evidence="2">The sequence shown here is derived from an EMBL/GenBank/DDBJ whole genome shotgun (WGS) entry which is preliminary data.</text>
</comment>
<name>A0A125Q947_9HYPH</name>
<dbReference type="SMART" id="SM00347">
    <property type="entry name" value="HTH_MARR"/>
    <property type="match status" value="1"/>
</dbReference>
<gene>
    <name evidence="2" type="ORF">AS026_34795</name>
</gene>
<accession>A0A125Q947</accession>
<dbReference type="InterPro" id="IPR000835">
    <property type="entry name" value="HTH_MarR-typ"/>
</dbReference>
<keyword evidence="3" id="KW-1185">Reference proteome</keyword>
<proteinExistence type="predicted"/>
<dbReference type="AlphaFoldDB" id="A0A125Q947"/>
<dbReference type="PANTHER" id="PTHR33164">
    <property type="entry name" value="TRANSCRIPTIONAL REGULATOR, MARR FAMILY"/>
    <property type="match status" value="1"/>
</dbReference>
<feature type="domain" description="HTH marR-type" evidence="1">
    <location>
        <begin position="1"/>
        <end position="139"/>
    </location>
</feature>
<dbReference type="Gene3D" id="1.10.10.10">
    <property type="entry name" value="Winged helix-like DNA-binding domain superfamily/Winged helix DNA-binding domain"/>
    <property type="match status" value="1"/>
</dbReference>
<sequence length="142" mass="16060">MDLGPLEDFVGFNLRLAQDASFQVFAQHTGEPHLRPGRFASLMVIHRNPGLTQRDLGQAIARDKSSVTPLVKAMEQDGLVERRPSPEDRRSVTLWLTESGEKALQSLLAHAREHDRKLDELVGLERKAEFLRLLKKITAELK</sequence>
<dbReference type="SUPFAM" id="SSF46785">
    <property type="entry name" value="Winged helix' DNA-binding domain"/>
    <property type="match status" value="1"/>
</dbReference>
<dbReference type="PROSITE" id="PS50995">
    <property type="entry name" value="HTH_MARR_2"/>
    <property type="match status" value="1"/>
</dbReference>
<dbReference type="Pfam" id="PF01047">
    <property type="entry name" value="MarR"/>
    <property type="match status" value="1"/>
</dbReference>
<protein>
    <recommendedName>
        <fullName evidence="1">HTH marR-type domain-containing protein</fullName>
    </recommendedName>
</protein>
<evidence type="ECO:0000313" key="2">
    <source>
        <dbReference type="EMBL" id="KWV56255.1"/>
    </source>
</evidence>
<evidence type="ECO:0000259" key="1">
    <source>
        <dbReference type="PROSITE" id="PS50995"/>
    </source>
</evidence>
<dbReference type="GO" id="GO:0003700">
    <property type="term" value="F:DNA-binding transcription factor activity"/>
    <property type="evidence" value="ECO:0007669"/>
    <property type="project" value="InterPro"/>
</dbReference>
<organism evidence="2 3">
    <name type="scientific">Rhizobium altiplani</name>
    <dbReference type="NCBI Taxonomy" id="1864509"/>
    <lineage>
        <taxon>Bacteria</taxon>
        <taxon>Pseudomonadati</taxon>
        <taxon>Pseudomonadota</taxon>
        <taxon>Alphaproteobacteria</taxon>
        <taxon>Hyphomicrobiales</taxon>
        <taxon>Rhizobiaceae</taxon>
        <taxon>Rhizobium/Agrobacterium group</taxon>
        <taxon>Rhizobium</taxon>
    </lineage>
</organism>
<dbReference type="GO" id="GO:0006950">
    <property type="term" value="P:response to stress"/>
    <property type="evidence" value="ECO:0007669"/>
    <property type="project" value="TreeGrafter"/>
</dbReference>
<dbReference type="InterPro" id="IPR036388">
    <property type="entry name" value="WH-like_DNA-bd_sf"/>
</dbReference>
<reference evidence="2 3" key="1">
    <citation type="submission" date="2015-11" db="EMBL/GenBank/DDBJ databases">
        <title>Draft Genome Sequence of the Strain BR 10423 (Rhizobium sp.) isolated from nodules of Mimosa pudica.</title>
        <authorList>
            <person name="Barauna A.C."/>
            <person name="Zilli J.E."/>
            <person name="Simoes-Araujo J.L."/>
            <person name="Reis V.M."/>
            <person name="James E.K."/>
            <person name="Reis F.B.Jr."/>
            <person name="Rouws L.F."/>
            <person name="Passos S.R."/>
            <person name="Gois S.R."/>
        </authorList>
    </citation>
    <scope>NUCLEOTIDE SEQUENCE [LARGE SCALE GENOMIC DNA]</scope>
    <source>
        <strain evidence="2 3">BR10423</strain>
    </source>
</reference>
<dbReference type="InterPro" id="IPR039422">
    <property type="entry name" value="MarR/SlyA-like"/>
</dbReference>
<dbReference type="OrthoDB" id="8228089at2"/>
<dbReference type="InterPro" id="IPR036390">
    <property type="entry name" value="WH_DNA-bd_sf"/>
</dbReference>